<dbReference type="PANTHER" id="PTHR37984:SF5">
    <property type="entry name" value="PROTEIN NYNRIN-LIKE"/>
    <property type="match status" value="1"/>
</dbReference>
<keyword evidence="3" id="KW-0548">Nucleotidyltransferase</keyword>
<dbReference type="GO" id="GO:0004519">
    <property type="term" value="F:endonuclease activity"/>
    <property type="evidence" value="ECO:0007669"/>
    <property type="project" value="UniProtKB-KW"/>
</dbReference>
<evidence type="ECO:0000256" key="1">
    <source>
        <dbReference type="ARBA" id="ARBA00012493"/>
    </source>
</evidence>
<evidence type="ECO:0000256" key="4">
    <source>
        <dbReference type="ARBA" id="ARBA00022722"/>
    </source>
</evidence>
<dbReference type="InterPro" id="IPR050951">
    <property type="entry name" value="Retrovirus_Pol_polyprotein"/>
</dbReference>
<comment type="caution">
    <text evidence="9">The sequence shown here is derived from an EMBL/GenBank/DDBJ whole genome shotgun (WGS) entry which is preliminary data.</text>
</comment>
<evidence type="ECO:0000313" key="9">
    <source>
        <dbReference type="EMBL" id="CAK1583549.1"/>
    </source>
</evidence>
<dbReference type="InterPro" id="IPR043128">
    <property type="entry name" value="Rev_trsase/Diguanyl_cyclase"/>
</dbReference>
<dbReference type="CDD" id="cd09274">
    <property type="entry name" value="RNase_HI_RT_Ty3"/>
    <property type="match status" value="1"/>
</dbReference>
<evidence type="ECO:0000313" key="10">
    <source>
        <dbReference type="Proteomes" id="UP001314205"/>
    </source>
</evidence>
<evidence type="ECO:0000256" key="6">
    <source>
        <dbReference type="ARBA" id="ARBA00022918"/>
    </source>
</evidence>
<evidence type="ECO:0000256" key="3">
    <source>
        <dbReference type="ARBA" id="ARBA00022695"/>
    </source>
</evidence>
<organism evidence="9 10">
    <name type="scientific">Parnassius mnemosyne</name>
    <name type="common">clouded apollo</name>
    <dbReference type="NCBI Taxonomy" id="213953"/>
    <lineage>
        <taxon>Eukaryota</taxon>
        <taxon>Metazoa</taxon>
        <taxon>Ecdysozoa</taxon>
        <taxon>Arthropoda</taxon>
        <taxon>Hexapoda</taxon>
        <taxon>Insecta</taxon>
        <taxon>Pterygota</taxon>
        <taxon>Neoptera</taxon>
        <taxon>Endopterygota</taxon>
        <taxon>Lepidoptera</taxon>
        <taxon>Glossata</taxon>
        <taxon>Ditrysia</taxon>
        <taxon>Papilionoidea</taxon>
        <taxon>Papilionidae</taxon>
        <taxon>Parnassiinae</taxon>
        <taxon>Parnassini</taxon>
        <taxon>Parnassius</taxon>
        <taxon>Driopa</taxon>
    </lineage>
</organism>
<dbReference type="AlphaFoldDB" id="A0AAV1KMM4"/>
<dbReference type="Pfam" id="PF17919">
    <property type="entry name" value="RT_RNaseH_2"/>
    <property type="match status" value="1"/>
</dbReference>
<dbReference type="FunFam" id="3.10.20.370:FF:000001">
    <property type="entry name" value="Retrovirus-related Pol polyprotein from transposon 17.6-like protein"/>
    <property type="match status" value="1"/>
</dbReference>
<keyword evidence="6" id="KW-0695">RNA-directed DNA polymerase</keyword>
<name>A0AAV1KMM4_9NEOP</name>
<keyword evidence="2" id="KW-0808">Transferase</keyword>
<dbReference type="Gene3D" id="3.10.10.10">
    <property type="entry name" value="HIV Type 1 Reverse Transcriptase, subunit A, domain 1"/>
    <property type="match status" value="1"/>
</dbReference>
<sequence>MPEINNNTIEITGIGNDSVRSLGHIPIEFCSYQDNFYVLSAFDFSYNGIIGSDFLMKLNCKINYDNNTLKVNKDEIELCFTKPVYTFAPRCETIIECSVRNPDIKEGLVLDQNPVDSLLHPAIANCIVKVKSNSRINISVVTSSVDAAVLKAFEGQTIKDIANNFAMGFDNAVKNIIQTCNSNLLSPNGSQNNVLTRTDQTLNLLRLSHLNKEEKEALCDLCCTYSDIFHLPGDKLTYTNVLQHEIPTSSSIPINTKSYRFPDVHKPEVERQINKMLDDGIIKPSTSSWSSPIWIVTKKIDASGQRKWRVVIDYRHLNDITMGDSYPIPNKTEILDQLEKCKYFSTLDLASGFHQIRMSEKNASKTAFCVSQKHFEFTRMAFGLKSAPSTFQRLMNTALSGLQGLQCFVYLDDIIIYLYDLQAHINNLSRVFDRLRHFNLKLQPDKCVFLRKKVSYLGHIITNERVKPNQEKTKADQQFPQPRCPKDIKSFMGLVSYYPRFIPNLSKIAKPFTNLLKKNVPFDCQNEQQLAFETLKNCLTTAPILANPDFTKPLVLNCDASNFAISAILSQGPIGNDRSVAYASRTLNKAACNYSITEKECLAILFGTKVFRPYLYGRRFKIITDHRPLKWLFNCKDPG</sequence>
<dbReference type="SUPFAM" id="SSF56672">
    <property type="entry name" value="DNA/RNA polymerases"/>
    <property type="match status" value="1"/>
</dbReference>
<dbReference type="Gene3D" id="3.30.70.270">
    <property type="match status" value="2"/>
</dbReference>
<dbReference type="InterPro" id="IPR000477">
    <property type="entry name" value="RT_dom"/>
</dbReference>
<reference evidence="9 10" key="1">
    <citation type="submission" date="2023-11" db="EMBL/GenBank/DDBJ databases">
        <authorList>
            <person name="Hedman E."/>
            <person name="Englund M."/>
            <person name="Stromberg M."/>
            <person name="Nyberg Akerstrom W."/>
            <person name="Nylinder S."/>
            <person name="Jareborg N."/>
            <person name="Kallberg Y."/>
            <person name="Kronander E."/>
        </authorList>
    </citation>
    <scope>NUCLEOTIDE SEQUENCE [LARGE SCALE GENOMIC DNA]</scope>
</reference>
<feature type="domain" description="Reverse transcriptase" evidence="8">
    <location>
        <begin position="277"/>
        <end position="461"/>
    </location>
</feature>
<dbReference type="InterPro" id="IPR021109">
    <property type="entry name" value="Peptidase_aspartic_dom_sf"/>
</dbReference>
<dbReference type="Gene3D" id="2.40.70.10">
    <property type="entry name" value="Acid Proteases"/>
    <property type="match status" value="1"/>
</dbReference>
<dbReference type="EMBL" id="CAVLGL010000057">
    <property type="protein sequence ID" value="CAK1583549.1"/>
    <property type="molecule type" value="Genomic_DNA"/>
</dbReference>
<keyword evidence="7" id="KW-0511">Multifunctional enzyme</keyword>
<dbReference type="EC" id="2.7.7.49" evidence="1"/>
<dbReference type="Pfam" id="PF00078">
    <property type="entry name" value="RVT_1"/>
    <property type="match status" value="1"/>
</dbReference>
<dbReference type="Proteomes" id="UP001314205">
    <property type="component" value="Unassembled WGS sequence"/>
</dbReference>
<keyword evidence="4" id="KW-0540">Nuclease</keyword>
<gene>
    <name evidence="9" type="ORF">PARMNEM_LOCUS4932</name>
</gene>
<keyword evidence="10" id="KW-1185">Reference proteome</keyword>
<dbReference type="FunFam" id="3.30.70.270:FF:000020">
    <property type="entry name" value="Transposon Tf2-6 polyprotein-like Protein"/>
    <property type="match status" value="1"/>
</dbReference>
<dbReference type="PROSITE" id="PS50878">
    <property type="entry name" value="RT_POL"/>
    <property type="match status" value="1"/>
</dbReference>
<dbReference type="InterPro" id="IPR043502">
    <property type="entry name" value="DNA/RNA_pol_sf"/>
</dbReference>
<evidence type="ECO:0000256" key="5">
    <source>
        <dbReference type="ARBA" id="ARBA00022759"/>
    </source>
</evidence>
<proteinExistence type="predicted"/>
<dbReference type="GO" id="GO:0003964">
    <property type="term" value="F:RNA-directed DNA polymerase activity"/>
    <property type="evidence" value="ECO:0007669"/>
    <property type="project" value="UniProtKB-KW"/>
</dbReference>
<dbReference type="CDD" id="cd01647">
    <property type="entry name" value="RT_LTR"/>
    <property type="match status" value="1"/>
</dbReference>
<dbReference type="PANTHER" id="PTHR37984">
    <property type="entry name" value="PROTEIN CBG26694"/>
    <property type="match status" value="1"/>
</dbReference>
<evidence type="ECO:0000256" key="7">
    <source>
        <dbReference type="ARBA" id="ARBA00023268"/>
    </source>
</evidence>
<evidence type="ECO:0000259" key="8">
    <source>
        <dbReference type="PROSITE" id="PS50878"/>
    </source>
</evidence>
<keyword evidence="5" id="KW-0378">Hydrolase</keyword>
<evidence type="ECO:0000256" key="2">
    <source>
        <dbReference type="ARBA" id="ARBA00022679"/>
    </source>
</evidence>
<keyword evidence="5" id="KW-0255">Endonuclease</keyword>
<dbReference type="InterPro" id="IPR041577">
    <property type="entry name" value="RT_RNaseH_2"/>
</dbReference>
<protein>
    <recommendedName>
        <fullName evidence="1">RNA-directed DNA polymerase</fullName>
        <ecNumber evidence="1">2.7.7.49</ecNumber>
    </recommendedName>
</protein>
<accession>A0AAV1KMM4</accession>
<dbReference type="Gene3D" id="3.10.20.370">
    <property type="match status" value="1"/>
</dbReference>